<evidence type="ECO:0000313" key="2">
    <source>
        <dbReference type="EMBL" id="VYU39967.1"/>
    </source>
</evidence>
<dbReference type="RefSeq" id="WP_024037193.1">
    <property type="nucleotide sequence ID" value="NZ_CABIXZ010000006.1"/>
</dbReference>
<gene>
    <name evidence="2" type="primary">sleB</name>
    <name evidence="2" type="ORF">IBLFYP30_02535</name>
</gene>
<protein>
    <submittedName>
        <fullName evidence="2">Spore cortex-lytic enzyme</fullName>
    </submittedName>
</protein>
<dbReference type="AlphaFoldDB" id="A0A6N3EQM0"/>
<dbReference type="EMBL" id="CACRUE010000035">
    <property type="protein sequence ID" value="VYU39967.1"/>
    <property type="molecule type" value="Genomic_DNA"/>
</dbReference>
<dbReference type="Pfam" id="PF07486">
    <property type="entry name" value="Hydrolase_2"/>
    <property type="match status" value="1"/>
</dbReference>
<dbReference type="InterPro" id="IPR042047">
    <property type="entry name" value="SleB_dom1"/>
</dbReference>
<dbReference type="InterPro" id="IPR011105">
    <property type="entry name" value="Cell_wall_hydrolase_SleB"/>
</dbReference>
<proteinExistence type="predicted"/>
<feature type="domain" description="Cell wall hydrolase SleB" evidence="1">
    <location>
        <begin position="136"/>
        <end position="234"/>
    </location>
</feature>
<dbReference type="Gene3D" id="1.10.10.2520">
    <property type="entry name" value="Cell wall hydrolase SleB, domain 1"/>
    <property type="match status" value="1"/>
</dbReference>
<name>A0A6N3EQM0_9FIRM</name>
<reference evidence="2" key="1">
    <citation type="submission" date="2019-11" db="EMBL/GenBank/DDBJ databases">
        <authorList>
            <person name="Feng L."/>
        </authorList>
    </citation>
    <scope>NUCLEOTIDE SEQUENCE</scope>
    <source>
        <strain evidence="2">IbartlettiiLFYP30</strain>
    </source>
</reference>
<dbReference type="Gene3D" id="6.20.240.60">
    <property type="match status" value="1"/>
</dbReference>
<organism evidence="2">
    <name type="scientific">Intestinibacter bartlettii</name>
    <dbReference type="NCBI Taxonomy" id="261299"/>
    <lineage>
        <taxon>Bacteria</taxon>
        <taxon>Bacillati</taxon>
        <taxon>Bacillota</taxon>
        <taxon>Clostridia</taxon>
        <taxon>Peptostreptococcales</taxon>
        <taxon>Peptostreptococcaceae</taxon>
        <taxon>Intestinibacter</taxon>
    </lineage>
</organism>
<dbReference type="GO" id="GO:0016787">
    <property type="term" value="F:hydrolase activity"/>
    <property type="evidence" value="ECO:0007669"/>
    <property type="project" value="InterPro"/>
</dbReference>
<accession>A0A6N3EQM0</accession>
<sequence>MGRYYKIVLSFVLAIFMMTNTIFAYGEKSLNVINITHLFKQIQQIKFAQLESSTLQSQYKFDLSENTMDKKLVKITIPNLQDTKNKSIKDYSTLANNTQQTKEAEKEDTEECQQVMNLSDEQINLLSKLVAAEARGESYEGQVAVAAVVLNRVQDSRFPDSIEGVIYQKNAFSVVRNGYIKAERTEESDKAVKDALYGNDPTNNAIYFWNPDISTCNWINTLNPHLRIGNHVFAR</sequence>
<evidence type="ECO:0000259" key="1">
    <source>
        <dbReference type="Pfam" id="PF07486"/>
    </source>
</evidence>